<dbReference type="eggNOG" id="ENOG502R8BD">
    <property type="taxonomic scope" value="Eukaryota"/>
</dbReference>
<name>G0MY55_CAEBE</name>
<dbReference type="OMA" id="MATKLNC"/>
<organism evidence="2">
    <name type="scientific">Caenorhabditis brenneri</name>
    <name type="common">Nematode worm</name>
    <dbReference type="NCBI Taxonomy" id="135651"/>
    <lineage>
        <taxon>Eukaryota</taxon>
        <taxon>Metazoa</taxon>
        <taxon>Ecdysozoa</taxon>
        <taxon>Nematoda</taxon>
        <taxon>Chromadorea</taxon>
        <taxon>Rhabditida</taxon>
        <taxon>Rhabditina</taxon>
        <taxon>Rhabditomorpha</taxon>
        <taxon>Rhabditoidea</taxon>
        <taxon>Rhabditidae</taxon>
        <taxon>Peloderinae</taxon>
        <taxon>Caenorhabditis</taxon>
    </lineage>
</organism>
<proteinExistence type="predicted"/>
<dbReference type="InParanoid" id="G0MY55"/>
<sequence length="95" mass="11323">MSTTKTEQEKKPESPRKTLSLEKLTEIYNLKFEIEEELEVLGQVVFMDVRRRIRELKMQFDTINNLILVGERNHSKKNASLARRQIITLENLQRH</sequence>
<dbReference type="AlphaFoldDB" id="G0MY55"/>
<keyword evidence="2" id="KW-1185">Reference proteome</keyword>
<dbReference type="Proteomes" id="UP000008068">
    <property type="component" value="Unassembled WGS sequence"/>
</dbReference>
<accession>G0MY55</accession>
<reference evidence="2" key="1">
    <citation type="submission" date="2011-07" db="EMBL/GenBank/DDBJ databases">
        <authorList>
            <consortium name="Caenorhabditis brenneri Sequencing and Analysis Consortium"/>
            <person name="Wilson R.K."/>
        </authorList>
    </citation>
    <scope>NUCLEOTIDE SEQUENCE [LARGE SCALE GENOMIC DNA]</scope>
    <source>
        <strain evidence="2">PB2801</strain>
    </source>
</reference>
<evidence type="ECO:0000313" key="2">
    <source>
        <dbReference type="Proteomes" id="UP000008068"/>
    </source>
</evidence>
<protein>
    <submittedName>
        <fullName evidence="1">Uncharacterized protein</fullName>
    </submittedName>
</protein>
<dbReference type="HOGENOM" id="CLU_2374622_0_0_1"/>
<dbReference type="FunCoup" id="G0MY55">
    <property type="interactions" value="188"/>
</dbReference>
<dbReference type="EMBL" id="GL379820">
    <property type="protein sequence ID" value="EGT47520.1"/>
    <property type="molecule type" value="Genomic_DNA"/>
</dbReference>
<gene>
    <name evidence="1" type="ORF">CAEBREN_10187</name>
</gene>
<evidence type="ECO:0000313" key="1">
    <source>
        <dbReference type="EMBL" id="EGT47520.1"/>
    </source>
</evidence>